<evidence type="ECO:0000313" key="3">
    <source>
        <dbReference type="Proteomes" id="UP000092460"/>
    </source>
</evidence>
<dbReference type="EnsemblMetazoa" id="GPPI006088-RA">
    <property type="protein sequence ID" value="GPPI006088-PA"/>
    <property type="gene ID" value="GPPI006088"/>
</dbReference>
<feature type="region of interest" description="Disordered" evidence="1">
    <location>
        <begin position="29"/>
        <end position="68"/>
    </location>
</feature>
<reference evidence="2" key="2">
    <citation type="submission" date="2020-05" db="UniProtKB">
        <authorList>
            <consortium name="EnsemblMetazoa"/>
        </authorList>
    </citation>
    <scope>IDENTIFICATION</scope>
    <source>
        <strain evidence="2">IAEA</strain>
    </source>
</reference>
<accession>A0A1B0ARN9</accession>
<name>A0A1B0ARN9_9MUSC</name>
<evidence type="ECO:0000313" key="2">
    <source>
        <dbReference type="EnsemblMetazoa" id="GPPI006088-PA"/>
    </source>
</evidence>
<feature type="region of interest" description="Disordered" evidence="1">
    <location>
        <begin position="1751"/>
        <end position="1794"/>
    </location>
</feature>
<dbReference type="VEuPathDB" id="VectorBase:GPPI006088"/>
<reference evidence="3" key="1">
    <citation type="submission" date="2015-01" db="EMBL/GenBank/DDBJ databases">
        <authorList>
            <person name="Aksoy S."/>
            <person name="Warren W."/>
            <person name="Wilson R.K."/>
        </authorList>
    </citation>
    <scope>NUCLEOTIDE SEQUENCE [LARGE SCALE GENOMIC DNA]</scope>
    <source>
        <strain evidence="3">IAEA</strain>
    </source>
</reference>
<feature type="region of interest" description="Disordered" evidence="1">
    <location>
        <begin position="139"/>
        <end position="168"/>
    </location>
</feature>
<dbReference type="STRING" id="67801.A0A1B0ARN9"/>
<feature type="region of interest" description="Disordered" evidence="1">
    <location>
        <begin position="1863"/>
        <end position="1892"/>
    </location>
</feature>
<feature type="compositionally biased region" description="Low complexity" evidence="1">
    <location>
        <begin position="1753"/>
        <end position="1778"/>
    </location>
</feature>
<dbReference type="Proteomes" id="UP000092460">
    <property type="component" value="Unassembled WGS sequence"/>
</dbReference>
<proteinExistence type="predicted"/>
<feature type="compositionally biased region" description="Low complexity" evidence="1">
    <location>
        <begin position="33"/>
        <end position="54"/>
    </location>
</feature>
<organism evidence="2 3">
    <name type="scientific">Glossina palpalis gambiensis</name>
    <dbReference type="NCBI Taxonomy" id="67801"/>
    <lineage>
        <taxon>Eukaryota</taxon>
        <taxon>Metazoa</taxon>
        <taxon>Ecdysozoa</taxon>
        <taxon>Arthropoda</taxon>
        <taxon>Hexapoda</taxon>
        <taxon>Insecta</taxon>
        <taxon>Pterygota</taxon>
        <taxon>Neoptera</taxon>
        <taxon>Endopterygota</taxon>
        <taxon>Diptera</taxon>
        <taxon>Brachycera</taxon>
        <taxon>Muscomorpha</taxon>
        <taxon>Hippoboscoidea</taxon>
        <taxon>Glossinidae</taxon>
        <taxon>Glossina</taxon>
    </lineage>
</organism>
<protein>
    <submittedName>
        <fullName evidence="2">Uncharacterized protein</fullName>
    </submittedName>
</protein>
<dbReference type="EMBL" id="JXJN01002498">
    <property type="status" value="NOT_ANNOTATED_CDS"/>
    <property type="molecule type" value="Genomic_DNA"/>
</dbReference>
<keyword evidence="3" id="KW-1185">Reference proteome</keyword>
<sequence length="3534" mass="415963">MDETPLSSSYHILDSSSFCLLISRRMQQPSIQPTSKISPKTTTTMPPKSGPKSSDVSRSERASEQTVSIQNLHFPTTCESKGVFVVHQKEQKEAFEKISSKSDHGQKVRGIDLSTSTNSHFDHMILSVPKKFRAKSCGSSSIKSVDSRSETPTTPHHSTTETKRNKLTSEAMIDTEHKSSHKPEDFHGPEWKRPCKESFVAGAPRKFVGTCPHNYELLSKMSLPKQKFFLTQDPRKVHCLVNPDVLRTKAYSKKKEFDALTKMVKHAQNVCVAAASESSESFVCEVIDLENPLNLDFQGLDYANTYQKDEQDLQNQRNYRRVCRHLERKRVKEETAERVEHELHRQRLDIPPRYAVRDRNVVPPPPVSEEPFKLGKLFRAGDKPYNKMLVKQERERRSERYKDLYLKNRQRMLKNEEKDEHKKAKEGKQYGMTLAERNFRSFKDQIENAIERSFKTEMLLKKPEVQRRIFPHTIRETKIFKRDLKAHDRMLRDEARVRRDFYIQYVGKEKNYPEADLEISSDSTLSHVSRLTEQSSDDEDDMVVGKEGNVFKLRGFHFKLGDTVRGKFHQREKQQGIRKEKGCITREQWLGELVPKKEKVRVDVDVGIQKLRSPDDPNLDLFPPKYGMKVPVVKQSAIKEFRDKPLGRHYERVIRKSLKFIKPRLRYRVKKFDLISYRFGDVAKRLAQIKGPLPDLNTRHLGLKTTAEYIQAKAEIERRRQMDIKEKRLKLLGIPCKFVRKSSLQTKCENSESSSDSEWVPEREPDYDAEMDEVQRKVEREKFLAKIRPIRLRTNMPAPKYREPTLRQHPRRRRDYENLRVPSEIFDDVVQTTNVPHMSHLPQDHINYANVALSKRPFTDLFNVRHHHDHWDPTQIKRVDVHYKAKVVRPEITKTKEKDENGTAETFDMANPPCNAYVSMDLTLPKWDISRLIAEHNQNSKKKTDVLDRIKHKDVCDLKDKVFRSRDSQELKNLDYPGRQEYLQFLHDIKTVVQDNKKSEDGGERLFVDRVALIRELEEDLQSIETCLTSLSSSECTNFTNDSGSFLLMEGKEKIPLDYIRKSLVPFEELHRSRFKAEPMDVSKEGTNPWVVLPFSGQKKAQAELITPKDSFFTFNTRLKNGLRLRLEVPVEDVREKLLGRGENKYKGVVATDIDENYVDELKNRPPIKMYKFKSSHTFIKDALRLKFECMLIQGQIVRTKIYDRLNEQHWADMQRVNILYKKLFAKWGKREYEASMGVVYKVKSYYDQTDRLKAEFRELERQSVILNMDIVFIEGHWITCIMLQNFHYLMADQEWRLEHDWIHIKKDENGECIELENYEESISKRSTVNMRVREKDDAWAIKAFYENVYLANKYPNLIVFPNADSFLRGIEHLKVKTFVLLLEMHFTLAIHTELQHRLETFQEWCVDDLTEKEEYVDRKCAKLYFMEDRASWLRTRTVNFLGEPIALSFNNETANKDRAVIWEVWREVVPPNMRGTGEQELQPIDMVAMISDVVMELIAKFENIPMDVSHKIENNLRTERAYREKQSYQAYHIERRIESEMKNVVKNLQPPYEKPKVIAKPPRYIIKKRRKFIEEPKPKVSERTKFFFRAFHGEDEVMQMTDVRESIAHVDNIQRQIVPFYFDHFLKLNGYTPNYNFKTQVELRDGPEVDRLAVQTIIPEVMTKLEQWQKRKRIIMEEHIAGNPKISDAVCYCLALFKTEATSLYLLSASDLIWAFLFLFTSPGTVAMHPEVIFLKFASPLCLLISRRMQQPSTQPTSKISPKTTTTMPPKSGPKSSDVSRSERASEQTVSIQNLHFPTTCESKGVFVVHQKEQKEAFEKISSKSDHGQKVRGIDLSTSTNSHFDHMILSVPKKFRAKSCGSSSIKSVDSRSETPTTPHHSTTETKRNKLTSEAMIDTEHKSSHKPEDFHGPEWKRPCKESFVAGAPRKFVGTCPHNYELLSKMSLPKQKFFLTQDPRKVHCLVNPDVLRTKAYSKKKEFDALTKMVKHAQNVCVAAASESSESFVCEVIDLENPLNLDFQGLDYANTYQKDEQDLQNQRNYRRVCRHLERKRVKEETAERVEHELHRQRLDIPPRYAVRDRNVVPPPPVSEEPFKLGKLFRAGDKPYNKMLVKQERERRSERYKDLYLKNRQRMLKNEEKDEHKKAKEGKQYGMTLAERNFRSFKDQIENAIERSFKTEMLLKKPEVQRRIFPHTIRETKIFKRDLKAHDRMLRDEARVRRDFYIQYVGKEKNYPEADLEISSDSTLSHVSRLTEQSSDDEDDMVVGKEGNVFKLRGFHFKLGDTVRGKFHQREKQQGIRKEKGCITREQWLGELVPKKEKVRVDVDVGIQKLRSPDDPNLDLFPPKYGMKVPVVKQSAIKEFRDKPLGRHYERVIRKSLKFIKPRLRYRVKKFDLISYRFGDVAKRLAQIKGPLPDLNTRHLGLKTTAEYIQAKAEIERRRQMDIKEKRLKLLGIPCKFVRKSSLQTKCENSESSSDSEWVPEREPDYDAEMDEVQRKVEREKFLAKIRPIRLRTNMPAPKYREPTLRQHPRRRRDYENLRVPSEIFDDVVQTTNVPHMSHLPQDHINYANVALSKRPFTDLFNVRHHHDHWDPTQIKRVDVHYKAKVVRPEITKTKEKDENGTAETFDMANPPCNAYVSMDLTLPKWDISRLIAEHNQNSKKKTDVLDRIKHKDVCDLKDKVFRSRDSQELKNLDYPGRQEYLQFLHDIKTVVQDNKKSEDGGERLFVDRVALIRELEEDLQSIETCLTSLSSSECTNFTNDSGSFLLMEGKEKIPLDYIRKSLVPFEELHRSRFKAEPMDVSKEGTNPWVVLPFSGQKKAQAELITPKDSFFTFNTRLKNGLRLRLEVPVEDVREKLLGRGENKYKGVVATDIDENYVDELKNRPPIKMYKFKSSHTFIKDALRLKFECMLIQGQIVRTKIYDRLNEQHWADMQRVNILYKKLFAKWGKREYEASMGVVYKVKSYYDQTDRLKAEFRELERQSVILNMDIVFIEGHWITCIMLQNFHYLMADQEWRLEHDWIHIKKDENGECIELENYEESISKRSTVNMRVREKDDAWAIKAFYENVYLANKYPNLIVFPNADSFLRGIEHLKVKTFVLLLEMHFTLAIHTELQHRLETFQEWCVDDLTEKEEYVDRKCAKLYFMEDRASWLRTRTVNFLGEPIALSFNNETANKDRAVIWEVWREVVPPNMRGTGEQELQPIDMVAMISDVVMELIAKFENIPMDVSHKIENNLRTERAYREKQSYQAYHIERRIESEMKNVVKNLQPPYEKPKVIAKPPRYIIKKRRKFIEEPKPKVSERTKFFFRAFHGEDEVMQMTDVRESIAHVDNIQRQIVPFYFDHFLKLNGYTPNYNFKTQVELRDGPEVDRLAVQTIIPEVMTKLEQWQKRKRIIMEEHIAGNPKISDAVCYCLALFKTEATSLYLLSASDLIWAFLFLFTSPGTVAMHPEVIFLKFASPLYYSSNKYHACWMQINKETHKEIERFIEDPMDPLEIEQFYICYERLTDQLMISKVINKNVIYRTMMYYE</sequence>
<evidence type="ECO:0000256" key="1">
    <source>
        <dbReference type="SAM" id="MobiDB-lite"/>
    </source>
</evidence>